<proteinExistence type="predicted"/>
<keyword evidence="2" id="KW-1185">Reference proteome</keyword>
<dbReference type="AlphaFoldDB" id="A0A1H6ICQ9"/>
<evidence type="ECO:0008006" key="3">
    <source>
        <dbReference type="Google" id="ProtNLM"/>
    </source>
</evidence>
<accession>A0A1H6ICQ9</accession>
<dbReference type="Proteomes" id="UP000198555">
    <property type="component" value="Unassembled WGS sequence"/>
</dbReference>
<gene>
    <name evidence="1" type="ORF">SAMN05421793_10475</name>
</gene>
<protein>
    <recommendedName>
        <fullName evidence="3">Gliding motility protein GldB</fullName>
    </recommendedName>
</protein>
<organism evidence="1 2">
    <name type="scientific">Epilithonimonas hominis</name>
    <dbReference type="NCBI Taxonomy" id="420404"/>
    <lineage>
        <taxon>Bacteria</taxon>
        <taxon>Pseudomonadati</taxon>
        <taxon>Bacteroidota</taxon>
        <taxon>Flavobacteriia</taxon>
        <taxon>Flavobacteriales</taxon>
        <taxon>Weeksellaceae</taxon>
        <taxon>Chryseobacterium group</taxon>
        <taxon>Epilithonimonas</taxon>
    </lineage>
</organism>
<dbReference type="InterPro" id="IPR019853">
    <property type="entry name" value="GldB-like"/>
</dbReference>
<dbReference type="Pfam" id="PF25594">
    <property type="entry name" value="GldB_lipo"/>
    <property type="match status" value="1"/>
</dbReference>
<dbReference type="STRING" id="420404.SAMN05421793_10475"/>
<name>A0A1H6ICQ9_9FLAO</name>
<sequence length="337" mass="39492">MLFENLNVKIMKFFRYITISAVLVFGLSSCKKENENQWDVEIKNPVKKVEVTDLSGEFYDSKVSLEDFKAKYPWFQGSVPDADYDNRRKDTMEVRIYKVAISKIDKTKLNKDLVDLFSHIKNYFPNFVPPHIYLYSSVVDPQNVTDPIFLREDQNMLFVDITGFMGDGNKNYKGLDLYFQKSMNPQNLVPKISMFFASRLVPAPIDQQKFLDQMVYQGKVQILQDAFLPNVPDYLKINYTKEQYDWAVANEPNIWNYFVENDLLFSADPNLSERFITPGPFSKFYTEVDRESSPQIAIWTGWQICKHYLKAHPEEKLPVFLKKNATEIFNASDYRPK</sequence>
<dbReference type="EMBL" id="FNWX01000004">
    <property type="protein sequence ID" value="SEH44222.1"/>
    <property type="molecule type" value="Genomic_DNA"/>
</dbReference>
<evidence type="ECO:0000313" key="2">
    <source>
        <dbReference type="Proteomes" id="UP000198555"/>
    </source>
</evidence>
<reference evidence="2" key="1">
    <citation type="submission" date="2016-10" db="EMBL/GenBank/DDBJ databases">
        <authorList>
            <person name="Varghese N."/>
            <person name="Submissions S."/>
        </authorList>
    </citation>
    <scope>NUCLEOTIDE SEQUENCE [LARGE SCALE GENOMIC DNA]</scope>
    <source>
        <strain evidence="2">DSM 19326</strain>
    </source>
</reference>
<evidence type="ECO:0000313" key="1">
    <source>
        <dbReference type="EMBL" id="SEH44222.1"/>
    </source>
</evidence>